<evidence type="ECO:0000313" key="4">
    <source>
        <dbReference type="Ensembl" id="ENSPFOP00000029300.1"/>
    </source>
</evidence>
<dbReference type="Pfam" id="PF00059">
    <property type="entry name" value="Lectin_C"/>
    <property type="match status" value="1"/>
</dbReference>
<feature type="transmembrane region" description="Helical" evidence="2">
    <location>
        <begin position="6"/>
        <end position="27"/>
    </location>
</feature>
<evidence type="ECO:0000256" key="1">
    <source>
        <dbReference type="ARBA" id="ARBA00023157"/>
    </source>
</evidence>
<name>A0A096MD09_POEFO</name>
<dbReference type="STRING" id="48698.ENSPFOP00000029300"/>
<dbReference type="Ensembl" id="ENSPFOT00000025015.1">
    <property type="protein sequence ID" value="ENSPFOP00000029300.1"/>
    <property type="gene ID" value="ENSPFOG00000005861.2"/>
</dbReference>
<evidence type="ECO:0000256" key="2">
    <source>
        <dbReference type="SAM" id="Phobius"/>
    </source>
</evidence>
<dbReference type="PANTHER" id="PTHR22803">
    <property type="entry name" value="MANNOSE, PHOSPHOLIPASE, LECTIN RECEPTOR RELATED"/>
    <property type="match status" value="1"/>
</dbReference>
<keyword evidence="2" id="KW-0812">Transmembrane</keyword>
<evidence type="ECO:0000313" key="5">
    <source>
        <dbReference type="Proteomes" id="UP000028760"/>
    </source>
</evidence>
<reference evidence="5" key="1">
    <citation type="submission" date="2013-10" db="EMBL/GenBank/DDBJ databases">
        <authorList>
            <person name="Schartl M."/>
            <person name="Warren W."/>
        </authorList>
    </citation>
    <scope>NUCLEOTIDE SEQUENCE [LARGE SCALE GENOMIC DNA]</scope>
    <source>
        <strain evidence="5">female</strain>
    </source>
</reference>
<keyword evidence="1" id="KW-1015">Disulfide bond</keyword>
<dbReference type="RefSeq" id="XP_016520472.1">
    <property type="nucleotide sequence ID" value="XM_016664986.1"/>
</dbReference>
<reference evidence="4" key="2">
    <citation type="submission" date="2025-08" db="UniProtKB">
        <authorList>
            <consortium name="Ensembl"/>
        </authorList>
    </citation>
    <scope>IDENTIFICATION</scope>
</reference>
<keyword evidence="2" id="KW-0472">Membrane</keyword>
<keyword evidence="2" id="KW-1133">Transmembrane helix</keyword>
<proteinExistence type="predicted"/>
<dbReference type="Gene3D" id="3.10.100.10">
    <property type="entry name" value="Mannose-Binding Protein A, subunit A"/>
    <property type="match status" value="1"/>
</dbReference>
<dbReference type="InterPro" id="IPR002353">
    <property type="entry name" value="AntifreezeII"/>
</dbReference>
<protein>
    <submittedName>
        <fullName evidence="4">Galactose-specific lectin nattectin-like</fullName>
    </submittedName>
</protein>
<dbReference type="AlphaFoldDB" id="A0A096MD09"/>
<dbReference type="PRINTS" id="PR00356">
    <property type="entry name" value="ANTIFREEZEII"/>
</dbReference>
<dbReference type="GeneTree" id="ENSGT00940000161814"/>
<dbReference type="Proteomes" id="UP000028760">
    <property type="component" value="Unassembled WGS sequence"/>
</dbReference>
<sequence length="184" mass="20878">MVHTELANLHCVVICTMKLLAVFFLFIMEKCSLAHGDEKVHLFRRSVECPTDWTAINDRCFRYVADIKTWAAAEKHCLTLEANLASVHSQEDNDQLQTLIFTATRKSKEAWIGGSDGQETNIWLWSDGSPMTYTNWCPGQPNNALTLQHCIQMNYSKKKCWDDVKCSALLPSICVRKNLPPAEA</sequence>
<dbReference type="OMA" id="NDESMAH"/>
<reference evidence="4" key="3">
    <citation type="submission" date="2025-09" db="UniProtKB">
        <authorList>
            <consortium name="Ensembl"/>
        </authorList>
    </citation>
    <scope>IDENTIFICATION</scope>
</reference>
<dbReference type="eggNOG" id="ENOG502T2WT">
    <property type="taxonomic scope" value="Eukaryota"/>
</dbReference>
<accession>A0A096MD09</accession>
<dbReference type="InterPro" id="IPR001304">
    <property type="entry name" value="C-type_lectin-like"/>
</dbReference>
<dbReference type="PROSITE" id="PS50041">
    <property type="entry name" value="C_TYPE_LECTIN_2"/>
    <property type="match status" value="1"/>
</dbReference>
<dbReference type="InterPro" id="IPR016186">
    <property type="entry name" value="C-type_lectin-like/link_sf"/>
</dbReference>
<dbReference type="SMART" id="SM00034">
    <property type="entry name" value="CLECT"/>
    <property type="match status" value="1"/>
</dbReference>
<organism evidence="4 5">
    <name type="scientific">Poecilia formosa</name>
    <name type="common">Amazon molly</name>
    <name type="synonym">Limia formosa</name>
    <dbReference type="NCBI Taxonomy" id="48698"/>
    <lineage>
        <taxon>Eukaryota</taxon>
        <taxon>Metazoa</taxon>
        <taxon>Chordata</taxon>
        <taxon>Craniata</taxon>
        <taxon>Vertebrata</taxon>
        <taxon>Euteleostomi</taxon>
        <taxon>Actinopterygii</taxon>
        <taxon>Neopterygii</taxon>
        <taxon>Teleostei</taxon>
        <taxon>Neoteleostei</taxon>
        <taxon>Acanthomorphata</taxon>
        <taxon>Ovalentaria</taxon>
        <taxon>Atherinomorphae</taxon>
        <taxon>Cyprinodontiformes</taxon>
        <taxon>Poeciliidae</taxon>
        <taxon>Poeciliinae</taxon>
        <taxon>Poecilia</taxon>
    </lineage>
</organism>
<dbReference type="InterPro" id="IPR016187">
    <property type="entry name" value="CTDL_fold"/>
</dbReference>
<dbReference type="GeneID" id="103129345"/>
<keyword evidence="5" id="KW-1185">Reference proteome</keyword>
<feature type="domain" description="C-type lectin" evidence="3">
    <location>
        <begin position="56"/>
        <end position="175"/>
    </location>
</feature>
<evidence type="ECO:0000259" key="3">
    <source>
        <dbReference type="PROSITE" id="PS50041"/>
    </source>
</evidence>
<dbReference type="InterPro" id="IPR018378">
    <property type="entry name" value="C-type_lectin_CS"/>
</dbReference>
<dbReference type="SUPFAM" id="SSF56436">
    <property type="entry name" value="C-type lectin-like"/>
    <property type="match status" value="1"/>
</dbReference>
<dbReference type="EMBL" id="AYCK01020683">
    <property type="status" value="NOT_ANNOTATED_CDS"/>
    <property type="molecule type" value="Genomic_DNA"/>
</dbReference>
<dbReference type="PROSITE" id="PS00615">
    <property type="entry name" value="C_TYPE_LECTIN_1"/>
    <property type="match status" value="1"/>
</dbReference>
<dbReference type="InterPro" id="IPR050111">
    <property type="entry name" value="C-type_lectin/snaclec_domain"/>
</dbReference>